<evidence type="ECO:0000256" key="3">
    <source>
        <dbReference type="ARBA" id="ARBA00022475"/>
    </source>
</evidence>
<feature type="transmembrane region" description="Helical" evidence="7">
    <location>
        <begin position="30"/>
        <end position="51"/>
    </location>
</feature>
<dbReference type="AlphaFoldDB" id="A0A3A6R1G0"/>
<accession>A0A3A6R1G0</accession>
<dbReference type="PANTHER" id="PTHR30506:SF3">
    <property type="entry name" value="UPF0126 INNER MEMBRANE PROTEIN YADS-RELATED"/>
    <property type="match status" value="1"/>
</dbReference>
<dbReference type="Pfam" id="PF03458">
    <property type="entry name" value="Gly_transporter"/>
    <property type="match status" value="2"/>
</dbReference>
<feature type="transmembrane region" description="Helical" evidence="7">
    <location>
        <begin position="89"/>
        <end position="107"/>
    </location>
</feature>
<feature type="transmembrane region" description="Helical" evidence="7">
    <location>
        <begin position="150"/>
        <end position="168"/>
    </location>
</feature>
<name>A0A3A6R1G0_9VIBR</name>
<keyword evidence="6 7" id="KW-0472">Membrane</keyword>
<evidence type="ECO:0000313" key="9">
    <source>
        <dbReference type="EMBL" id="RJX75134.1"/>
    </source>
</evidence>
<reference evidence="9 10" key="1">
    <citation type="submission" date="2018-08" db="EMBL/GenBank/DDBJ databases">
        <title>Vibrio isolated from the Eastern China Marginal Seas.</title>
        <authorList>
            <person name="Li Y."/>
        </authorList>
    </citation>
    <scope>NUCLEOTIDE SEQUENCE [LARGE SCALE GENOMIC DNA]</scope>
    <source>
        <strain evidence="9 10">BEI233</strain>
    </source>
</reference>
<feature type="transmembrane region" description="Helical" evidence="7">
    <location>
        <begin position="119"/>
        <end position="138"/>
    </location>
</feature>
<feature type="transmembrane region" description="Helical" evidence="7">
    <location>
        <begin position="63"/>
        <end position="80"/>
    </location>
</feature>
<gene>
    <name evidence="9" type="ORF">DZ860_00145</name>
</gene>
<evidence type="ECO:0000256" key="7">
    <source>
        <dbReference type="SAM" id="Phobius"/>
    </source>
</evidence>
<comment type="similarity">
    <text evidence="2">Belongs to the UPF0126 family.</text>
</comment>
<evidence type="ECO:0000256" key="5">
    <source>
        <dbReference type="ARBA" id="ARBA00022989"/>
    </source>
</evidence>
<evidence type="ECO:0000259" key="8">
    <source>
        <dbReference type="Pfam" id="PF03458"/>
    </source>
</evidence>
<dbReference type="Proteomes" id="UP000273252">
    <property type="component" value="Unassembled WGS sequence"/>
</dbReference>
<evidence type="ECO:0000256" key="2">
    <source>
        <dbReference type="ARBA" id="ARBA00008193"/>
    </source>
</evidence>
<feature type="domain" description="Glycine transporter" evidence="8">
    <location>
        <begin position="6"/>
        <end position="79"/>
    </location>
</feature>
<keyword evidence="5 7" id="KW-1133">Transmembrane helix</keyword>
<sequence>MSVIYFFDIFGTIIFAICGVIVASKFGMDAFGAIVLGGLTAIGGGTFRDMALGATPVFWMNDTTYLWVILVTCLITMIMFQKLDNIPSWILPVSDAIGLAVFVGIGFEKAIQYQDSMMVAIVMGVITGCGGGIIRDALTSQVSNVLKREIYATACLIGGIVYSIALSMGVDNTIAFMHCVITTLIVRLAAIHLNLSLPTLSTKDKC</sequence>
<evidence type="ECO:0000256" key="4">
    <source>
        <dbReference type="ARBA" id="ARBA00022692"/>
    </source>
</evidence>
<feature type="transmembrane region" description="Helical" evidence="7">
    <location>
        <begin position="6"/>
        <end position="23"/>
    </location>
</feature>
<feature type="domain" description="Glycine transporter" evidence="8">
    <location>
        <begin position="93"/>
        <end position="164"/>
    </location>
</feature>
<evidence type="ECO:0000256" key="1">
    <source>
        <dbReference type="ARBA" id="ARBA00004651"/>
    </source>
</evidence>
<organism evidence="9 10">
    <name type="scientific">Vibrio sinensis</name>
    <dbReference type="NCBI Taxonomy" id="2302434"/>
    <lineage>
        <taxon>Bacteria</taxon>
        <taxon>Pseudomonadati</taxon>
        <taxon>Pseudomonadota</taxon>
        <taxon>Gammaproteobacteria</taxon>
        <taxon>Vibrionales</taxon>
        <taxon>Vibrionaceae</taxon>
        <taxon>Vibrio</taxon>
    </lineage>
</organism>
<proteinExistence type="inferred from homology"/>
<evidence type="ECO:0000313" key="10">
    <source>
        <dbReference type="Proteomes" id="UP000273252"/>
    </source>
</evidence>
<protein>
    <submittedName>
        <fullName evidence="9">Trimeric intracellular cation channel family protein</fullName>
    </submittedName>
</protein>
<keyword evidence="10" id="KW-1185">Reference proteome</keyword>
<dbReference type="PANTHER" id="PTHR30506">
    <property type="entry name" value="INNER MEMBRANE PROTEIN"/>
    <property type="match status" value="1"/>
</dbReference>
<comment type="subcellular location">
    <subcellularLocation>
        <location evidence="1">Cell membrane</location>
        <topology evidence="1">Multi-pass membrane protein</topology>
    </subcellularLocation>
</comment>
<keyword evidence="4 7" id="KW-0812">Transmembrane</keyword>
<dbReference type="OrthoDB" id="9791874at2"/>
<dbReference type="InterPro" id="IPR005115">
    <property type="entry name" value="Gly_transporter"/>
</dbReference>
<evidence type="ECO:0000256" key="6">
    <source>
        <dbReference type="ARBA" id="ARBA00023136"/>
    </source>
</evidence>
<comment type="caution">
    <text evidence="9">The sequence shown here is derived from an EMBL/GenBank/DDBJ whole genome shotgun (WGS) entry which is preliminary data.</text>
</comment>
<feature type="transmembrane region" description="Helical" evidence="7">
    <location>
        <begin position="174"/>
        <end position="195"/>
    </location>
</feature>
<keyword evidence="3" id="KW-1003">Cell membrane</keyword>
<dbReference type="RefSeq" id="WP_120028890.1">
    <property type="nucleotide sequence ID" value="NZ_QVMU01000001.1"/>
</dbReference>
<dbReference type="GO" id="GO:0005886">
    <property type="term" value="C:plasma membrane"/>
    <property type="evidence" value="ECO:0007669"/>
    <property type="project" value="UniProtKB-SubCell"/>
</dbReference>
<dbReference type="EMBL" id="QVMU01000001">
    <property type="protein sequence ID" value="RJX75134.1"/>
    <property type="molecule type" value="Genomic_DNA"/>
</dbReference>